<evidence type="ECO:0000259" key="2">
    <source>
        <dbReference type="Pfam" id="PF04773"/>
    </source>
</evidence>
<dbReference type="Proteomes" id="UP001501758">
    <property type="component" value="Unassembled WGS sequence"/>
</dbReference>
<dbReference type="EMBL" id="BAAAGE010000002">
    <property type="protein sequence ID" value="GAA0720424.1"/>
    <property type="molecule type" value="Genomic_DNA"/>
</dbReference>
<sequence length="308" mass="35325">MNNKFTRNNLISRWLDNRLNEDEKKQLESSGELDELKVVIDEIDTWQVPKLDVEAGLKDLNNRKKTDANTEVKSIHKNNYGWMKIAASIAVLMTISYLSWNYFMNQTTTITTLVAENKTVELPCGSIIKIDALSKVSFKENDWENTRTIYLDGQAFFDVTKGQPFTVITDLGKIDVLGTQFNVKVAPDTFEVSCYEGKVNVKYGDKDQKILTKGQSVIGEKNILVSNFDNSTTPEWINNVSKFNKDTLLAITKELEKYYDIKIELPKKYENLEFTGTLTHKDLNTALNTLFSSMEIKYRIDNNRIIVE</sequence>
<evidence type="ECO:0000313" key="4">
    <source>
        <dbReference type="EMBL" id="GAA0720424.1"/>
    </source>
</evidence>
<dbReference type="Gene3D" id="2.60.120.1440">
    <property type="match status" value="1"/>
</dbReference>
<dbReference type="RefSeq" id="WP_343912232.1">
    <property type="nucleotide sequence ID" value="NZ_BAAAGE010000002.1"/>
</dbReference>
<dbReference type="Gene3D" id="3.55.50.30">
    <property type="match status" value="1"/>
</dbReference>
<dbReference type="PIRSF" id="PIRSF018266">
    <property type="entry name" value="FecR"/>
    <property type="match status" value="1"/>
</dbReference>
<dbReference type="InterPro" id="IPR032508">
    <property type="entry name" value="FecR_C"/>
</dbReference>
<protein>
    <submittedName>
        <fullName evidence="4">FecR domain-containing protein</fullName>
    </submittedName>
</protein>
<dbReference type="InterPro" id="IPR006860">
    <property type="entry name" value="FecR"/>
</dbReference>
<feature type="domain" description="Protein FecR C-terminal" evidence="3">
    <location>
        <begin position="243"/>
        <end position="307"/>
    </location>
</feature>
<reference evidence="4 5" key="1">
    <citation type="journal article" date="2019" name="Int. J. Syst. Evol. Microbiol.">
        <title>The Global Catalogue of Microorganisms (GCM) 10K type strain sequencing project: providing services to taxonomists for standard genome sequencing and annotation.</title>
        <authorList>
            <consortium name="The Broad Institute Genomics Platform"/>
            <consortium name="The Broad Institute Genome Sequencing Center for Infectious Disease"/>
            <person name="Wu L."/>
            <person name="Ma J."/>
        </authorList>
    </citation>
    <scope>NUCLEOTIDE SEQUENCE [LARGE SCALE GENOMIC DNA]</scope>
    <source>
        <strain evidence="4 5">JCM 15974</strain>
    </source>
</reference>
<proteinExistence type="predicted"/>
<feature type="transmembrane region" description="Helical" evidence="1">
    <location>
        <begin position="82"/>
        <end position="103"/>
    </location>
</feature>
<evidence type="ECO:0000259" key="3">
    <source>
        <dbReference type="Pfam" id="PF16344"/>
    </source>
</evidence>
<evidence type="ECO:0000313" key="5">
    <source>
        <dbReference type="Proteomes" id="UP001501758"/>
    </source>
</evidence>
<comment type="caution">
    <text evidence="4">The sequence shown here is derived from an EMBL/GenBank/DDBJ whole genome shotgun (WGS) entry which is preliminary data.</text>
</comment>
<feature type="domain" description="FecR protein" evidence="2">
    <location>
        <begin position="109"/>
        <end position="200"/>
    </location>
</feature>
<keyword evidence="1" id="KW-0812">Transmembrane</keyword>
<keyword evidence="5" id="KW-1185">Reference proteome</keyword>
<dbReference type="Pfam" id="PF04773">
    <property type="entry name" value="FecR"/>
    <property type="match status" value="1"/>
</dbReference>
<dbReference type="Pfam" id="PF16344">
    <property type="entry name" value="FecR_C"/>
    <property type="match status" value="1"/>
</dbReference>
<keyword evidence="1" id="KW-1133">Transmembrane helix</keyword>
<accession>A0ABN1ISB3</accession>
<evidence type="ECO:0000256" key="1">
    <source>
        <dbReference type="SAM" id="Phobius"/>
    </source>
</evidence>
<dbReference type="InterPro" id="IPR012373">
    <property type="entry name" value="Ferrdict_sens_TM"/>
</dbReference>
<dbReference type="PANTHER" id="PTHR30273">
    <property type="entry name" value="PERIPLASMIC SIGNAL SENSOR AND SIGMA FACTOR ACTIVATOR FECR-RELATED"/>
    <property type="match status" value="1"/>
</dbReference>
<organism evidence="4 5">
    <name type="scientific">Aquimarina litoralis</name>
    <dbReference type="NCBI Taxonomy" id="584605"/>
    <lineage>
        <taxon>Bacteria</taxon>
        <taxon>Pseudomonadati</taxon>
        <taxon>Bacteroidota</taxon>
        <taxon>Flavobacteriia</taxon>
        <taxon>Flavobacteriales</taxon>
        <taxon>Flavobacteriaceae</taxon>
        <taxon>Aquimarina</taxon>
    </lineage>
</organism>
<keyword evidence="1" id="KW-0472">Membrane</keyword>
<gene>
    <name evidence="4" type="ORF">GCM10009430_20580</name>
</gene>
<name>A0ABN1ISB3_9FLAO</name>
<dbReference type="PANTHER" id="PTHR30273:SF2">
    <property type="entry name" value="PROTEIN FECR"/>
    <property type="match status" value="1"/>
</dbReference>